<dbReference type="AlphaFoldDB" id="A0A8J8TBK9"/>
<feature type="compositionally biased region" description="Basic and acidic residues" evidence="1">
    <location>
        <begin position="105"/>
        <end position="114"/>
    </location>
</feature>
<evidence type="ECO:0000256" key="1">
    <source>
        <dbReference type="SAM" id="MobiDB-lite"/>
    </source>
</evidence>
<proteinExistence type="predicted"/>
<organism evidence="2 3">
    <name type="scientific">Halonotius terrestris</name>
    <dbReference type="NCBI Taxonomy" id="2487750"/>
    <lineage>
        <taxon>Archaea</taxon>
        <taxon>Methanobacteriati</taxon>
        <taxon>Methanobacteriota</taxon>
        <taxon>Stenosarchaea group</taxon>
        <taxon>Halobacteria</taxon>
        <taxon>Halobacteriales</taxon>
        <taxon>Haloferacaceae</taxon>
        <taxon>Halonotius</taxon>
    </lineage>
</organism>
<dbReference type="EMBL" id="RKLU01000011">
    <property type="protein sequence ID" value="TQQ78595.1"/>
    <property type="molecule type" value="Genomic_DNA"/>
</dbReference>
<dbReference type="RefSeq" id="WP_142980721.1">
    <property type="nucleotide sequence ID" value="NZ_RKLU01000011.1"/>
</dbReference>
<dbReference type="Proteomes" id="UP000705823">
    <property type="component" value="Unassembled WGS sequence"/>
</dbReference>
<protein>
    <submittedName>
        <fullName evidence="2">Uncharacterized protein</fullName>
    </submittedName>
</protein>
<keyword evidence="3" id="KW-1185">Reference proteome</keyword>
<feature type="region of interest" description="Disordered" evidence="1">
    <location>
        <begin position="95"/>
        <end position="114"/>
    </location>
</feature>
<reference evidence="2" key="1">
    <citation type="submission" date="2019-02" db="EMBL/GenBank/DDBJ databases">
        <title>Halonotius sp. a new haloarchaeum isolated from saline soil.</title>
        <authorList>
            <person name="Duran-Viseras A."/>
            <person name="Sanchez-Porro C."/>
            <person name="Ventosa A."/>
        </authorList>
    </citation>
    <scope>NUCLEOTIDE SEQUENCE</scope>
    <source>
        <strain evidence="2">F15B</strain>
    </source>
</reference>
<name>A0A8J8TBK9_9EURY</name>
<comment type="caution">
    <text evidence="2">The sequence shown here is derived from an EMBL/GenBank/DDBJ whole genome shotgun (WGS) entry which is preliminary data.</text>
</comment>
<accession>A0A8J8TBK9</accession>
<dbReference type="OrthoDB" id="64208at2157"/>
<evidence type="ECO:0000313" key="2">
    <source>
        <dbReference type="EMBL" id="TQQ78595.1"/>
    </source>
</evidence>
<sequence>MAVESYETPDGVTRHRVTGLSKARGVIGREPAPGEAYVFPFDGIRERVVHMLGVTEPLDVEFRVVWNGRYETTKRVTLQPWTGHASAECTHIIERHASPAAADPAPEHAPEVTG</sequence>
<gene>
    <name evidence="2" type="ORF">EGH24_13820</name>
</gene>
<evidence type="ECO:0000313" key="3">
    <source>
        <dbReference type="Proteomes" id="UP000705823"/>
    </source>
</evidence>